<dbReference type="OrthoDB" id="8727830at2"/>
<dbReference type="Pfam" id="PF15979">
    <property type="entry name" value="Glyco_hydro_115"/>
    <property type="match status" value="1"/>
</dbReference>
<dbReference type="Gene3D" id="3.30.379.10">
    <property type="entry name" value="Chitobiase/beta-hexosaminidase domain 2-like"/>
    <property type="match status" value="1"/>
</dbReference>
<dbReference type="PANTHER" id="PTHR37842">
    <property type="match status" value="1"/>
</dbReference>
<accession>A0A3Q9IFH1</accession>
<reference evidence="4" key="1">
    <citation type="submission" date="2018-12" db="EMBL/GenBank/DDBJ databases">
        <title>Complete genome sequence of Paenibacillus sp. MBLB1234.</title>
        <authorList>
            <person name="Nam Y.-D."/>
            <person name="Kang J."/>
            <person name="Chung W.-H."/>
            <person name="Park Y.S."/>
        </authorList>
    </citation>
    <scope>NUCLEOTIDE SEQUENCE [LARGE SCALE GENOMIC DNA]</scope>
    <source>
        <strain evidence="4">MBLB1234</strain>
    </source>
</reference>
<dbReference type="AlphaFoldDB" id="A0A3Q9IFH1"/>
<dbReference type="Pfam" id="PF17829">
    <property type="entry name" value="GH115_C"/>
    <property type="match status" value="1"/>
</dbReference>
<dbReference type="InterPro" id="IPR031924">
    <property type="entry name" value="GH115"/>
</dbReference>
<proteinExistence type="predicted"/>
<evidence type="ECO:0000259" key="2">
    <source>
        <dbReference type="Pfam" id="PF17829"/>
    </source>
</evidence>
<evidence type="ECO:0000313" key="3">
    <source>
        <dbReference type="EMBL" id="AZS17889.1"/>
    </source>
</evidence>
<dbReference type="PANTHER" id="PTHR37842:SF2">
    <property type="entry name" value="GYLCOSYL HYDROLASE 115 C-TERMINAL DOMAIN-CONTAINING PROTEIN"/>
    <property type="match status" value="1"/>
</dbReference>
<protein>
    <submittedName>
        <fullName evidence="3">Alpha-glucuronidase</fullName>
    </submittedName>
</protein>
<dbReference type="GO" id="GO:0016787">
    <property type="term" value="F:hydrolase activity"/>
    <property type="evidence" value="ECO:0007669"/>
    <property type="project" value="UniProtKB-KW"/>
</dbReference>
<dbReference type="GO" id="GO:0005975">
    <property type="term" value="P:carbohydrate metabolic process"/>
    <property type="evidence" value="ECO:0007669"/>
    <property type="project" value="UniProtKB-ARBA"/>
</dbReference>
<name>A0A3Q9IFH1_9BACL</name>
<dbReference type="InterPro" id="IPR041437">
    <property type="entry name" value="GH115_C"/>
</dbReference>
<evidence type="ECO:0000313" key="4">
    <source>
        <dbReference type="Proteomes" id="UP000270678"/>
    </source>
</evidence>
<organism evidence="3 4">
    <name type="scientific">Paenibacillus lutimineralis</name>
    <dbReference type="NCBI Taxonomy" id="2707005"/>
    <lineage>
        <taxon>Bacteria</taxon>
        <taxon>Bacillati</taxon>
        <taxon>Bacillota</taxon>
        <taxon>Bacilli</taxon>
        <taxon>Bacillales</taxon>
        <taxon>Paenibacillaceae</taxon>
        <taxon>Paenibacillus</taxon>
    </lineage>
</organism>
<dbReference type="Gene3D" id="3.20.20.520">
    <property type="entry name" value="Glycosyl hydrolase family 115"/>
    <property type="match status" value="1"/>
</dbReference>
<evidence type="ECO:0000256" key="1">
    <source>
        <dbReference type="ARBA" id="ARBA00022801"/>
    </source>
</evidence>
<dbReference type="InterPro" id="IPR042301">
    <property type="entry name" value="GH115_sf"/>
</dbReference>
<feature type="domain" description="Gylcosyl hydrolase 115 C-terminal" evidence="2">
    <location>
        <begin position="792"/>
        <end position="967"/>
    </location>
</feature>
<dbReference type="KEGG" id="plut:EI981_27955"/>
<dbReference type="Gene3D" id="1.20.58.2150">
    <property type="match status" value="1"/>
</dbReference>
<keyword evidence="1" id="KW-0378">Hydrolase</keyword>
<dbReference type="Proteomes" id="UP000270678">
    <property type="component" value="Chromosome"/>
</dbReference>
<gene>
    <name evidence="3" type="ORF">EI981_27955</name>
</gene>
<keyword evidence="4" id="KW-1185">Reference proteome</keyword>
<sequence>MEFTITQEMLRNVSATNYSSTMSGALFYLEEEAFSGVNKIAKKVMYDVELVFGYAPQATTDRNQLGKCAVLYGTVGHSPILLELEEKRLIDLSDIKGKREVFLFQVIDCPFEGVEKALIIAGSDKRGTIYGLFHLSEQLGVSPLVDWANVRPERKESFSLSEDLKYISKEPSVRFRGFFINDEWPAFGNWTMRNFGGFNAEMYDHVFELLLRLKGNYLWPAMWSARFYDDGPGLANAERADEYGVVIGASHHEPCLRYGEEYKYLRGKDSIYGDAWNFIGNREGITKFWEDGLKRSGKFESVITVGMRGEADTAIMGKGATLADNIQLLREVIHTQNRLIQENVNPDLSEVPRMLALYKEVEPFFYGDEHTPGLIHSEELEDIILMLCDDNHGNLRTLPTQEMHNHPGGYGMYYHFDYHGGPISFEWINSSYLPKIWEQMTMAYDFGIRDLWIVNVGDISTQEFPLSYFLDLAYDFEKWGTDALNKTGLYTEQWIQQQFAGVFHEDDMEKIFELLTGYTKIAHIRRSEHMNSDVYHPVNYKETDHLLNQIEHLLDMANELYKTVDEGNLPSFFALIYYPTVGNLNLQKMWLLTGKNHYKAKLGEMEANKLAEQIQECMKNDRELVDQYHAIDHGRWYGMGLSEHIGFTKWNEDEARNPILMNVMPANKPRLAVTVDGTTQRSEGSSWHIHKLYMNDFLQPDVAEASFTISSISDLTAEYKITCHQPWLTCSKTSGSLDGKEQTTEIIHVKVNRGAMNDETEGHILIEMPLGSCTIVVNVSKDDFSELPHMIFTETNGYISIEAEHYAINQEAIQPNGDVRRFEVIEGYGKTLSAVKAYPTTKYFTAGKDAPYLEYLFTVQEGGWYEVELYMQPSNPVTKEGLLFCGIQVNEEAIDVINTLPEGYQVDDGHWAQGVLNHIRRHGTGIHCRKGINKLRIYAVSPGFVLEKLVIYPTGKQPADSYLGPTETYYTGKNATRH</sequence>
<dbReference type="EMBL" id="CP034346">
    <property type="protein sequence ID" value="AZS17889.1"/>
    <property type="molecule type" value="Genomic_DNA"/>
</dbReference>
<dbReference type="RefSeq" id="WP_127003876.1">
    <property type="nucleotide sequence ID" value="NZ_CP034346.1"/>
</dbReference>
<dbReference type="Gene3D" id="2.60.120.1620">
    <property type="match status" value="1"/>
</dbReference>
<dbReference type="InterPro" id="IPR029018">
    <property type="entry name" value="Hex-like_dom2"/>
</dbReference>